<dbReference type="RefSeq" id="WP_126522459.1">
    <property type="nucleotide sequence ID" value="NZ_RXNU01000014.1"/>
</dbReference>
<comment type="caution">
    <text evidence="1">The sequence shown here is derived from an EMBL/GenBank/DDBJ whole genome shotgun (WGS) entry which is preliminary data.</text>
</comment>
<reference evidence="1 2" key="1">
    <citation type="submission" date="2018-12" db="EMBL/GenBank/DDBJ databases">
        <authorList>
            <person name="Yu L."/>
        </authorList>
    </citation>
    <scope>NUCLEOTIDE SEQUENCE [LARGE SCALE GENOMIC DNA]</scope>
    <source>
        <strain evidence="1 2">HAW-EB2</strain>
    </source>
</reference>
<keyword evidence="2" id="KW-1185">Reference proteome</keyword>
<accession>A0A431WP67</accession>
<proteinExistence type="predicted"/>
<name>A0A431WP67_9GAMM</name>
<dbReference type="EMBL" id="RXNU01000014">
    <property type="protein sequence ID" value="RTR37253.1"/>
    <property type="molecule type" value="Genomic_DNA"/>
</dbReference>
<protein>
    <recommendedName>
        <fullName evidence="3">PspA/IM30 family protein</fullName>
    </recommendedName>
</protein>
<sequence length="193" mass="22475">MQLIIRFIAALRRAIAMNTEKKSTDKNGHRLEPKTFGYDGHACQIKHELTYINAHRAKLVHQSTSLEEQIREKEVLAIRAIKLGDEALAYSIAELIADKENEQSALEKRLEQVKNYEHRLIKQLKCSVQQIQDYRHELEQVQVIQRVQRLYRIQPNMNTIGKNKLAVLTSRLMQIQRKQTCADTETMPSSMPR</sequence>
<evidence type="ECO:0008006" key="3">
    <source>
        <dbReference type="Google" id="ProtNLM"/>
    </source>
</evidence>
<gene>
    <name evidence="1" type="ORF">EKG38_20180</name>
</gene>
<evidence type="ECO:0000313" key="1">
    <source>
        <dbReference type="EMBL" id="RTR37253.1"/>
    </source>
</evidence>
<dbReference type="Proteomes" id="UP000267448">
    <property type="component" value="Unassembled WGS sequence"/>
</dbReference>
<organism evidence="1 2">
    <name type="scientific">Shewanella canadensis</name>
    <dbReference type="NCBI Taxonomy" id="271096"/>
    <lineage>
        <taxon>Bacteria</taxon>
        <taxon>Pseudomonadati</taxon>
        <taxon>Pseudomonadota</taxon>
        <taxon>Gammaproteobacteria</taxon>
        <taxon>Alteromonadales</taxon>
        <taxon>Shewanellaceae</taxon>
        <taxon>Shewanella</taxon>
    </lineage>
</organism>
<dbReference type="AlphaFoldDB" id="A0A431WP67"/>
<evidence type="ECO:0000313" key="2">
    <source>
        <dbReference type="Proteomes" id="UP000267448"/>
    </source>
</evidence>